<dbReference type="PANTHER" id="PTHR42194:SF1">
    <property type="entry name" value="UPF0276 PROTEIN HI_1600"/>
    <property type="match status" value="1"/>
</dbReference>
<sequence length="282" mass="31676">MNASTSGWITGAGLGLRRDFAAQLLQSPAQHADFLEIAPENWLGFGGRYQRQLEALAERYDFVLHGLSLSVGGPDPLDTAFIRQVRDFKQRYGIKAYSEHLSYCSSQGHLYDLLPLPMSEASARYVAERIQQVQDILGERLIIENVSAYAQPGKQMEEADFIADVVQRADCDLLLDVNNVYVNCFNHGGDSRQFIATMPAQRIRYLHVAGHFHESDERLIDTHGTDVCKDVWDLLGFTYQCHGVIPTLLERDFNIPALSVLEQELAIIRDLQQGTQAEVSYG</sequence>
<dbReference type="InterPro" id="IPR036237">
    <property type="entry name" value="Xyl_isomerase-like_sf"/>
</dbReference>
<dbReference type="Gene3D" id="3.20.20.150">
    <property type="entry name" value="Divalent-metal-dependent TIM barrel enzymes"/>
    <property type="match status" value="1"/>
</dbReference>
<reference evidence="1 2" key="1">
    <citation type="submission" date="2020-12" db="EMBL/GenBank/DDBJ databases">
        <title>Novel Thalassolituus-related marine hydrocarbonoclastic bacteria mediated algae-derived hydrocarbons mineralization in twilight zone of the northern South China Sea.</title>
        <authorList>
            <person name="Dong C."/>
        </authorList>
    </citation>
    <scope>NUCLEOTIDE SEQUENCE [LARGE SCALE GENOMIC DNA]</scope>
    <source>
        <strain evidence="1 2">IMCC1826</strain>
    </source>
</reference>
<organism evidence="1 2">
    <name type="scientific">Thalassolituus marinus</name>
    <dbReference type="NCBI Taxonomy" id="671053"/>
    <lineage>
        <taxon>Bacteria</taxon>
        <taxon>Pseudomonadati</taxon>
        <taxon>Pseudomonadota</taxon>
        <taxon>Gammaproteobacteria</taxon>
        <taxon>Oceanospirillales</taxon>
        <taxon>Oceanospirillaceae</taxon>
        <taxon>Thalassolituus</taxon>
    </lineage>
</organism>
<gene>
    <name evidence="1" type="ORF">I9W95_02955</name>
</gene>
<comment type="caution">
    <text evidence="1">The sequence shown here is derived from an EMBL/GenBank/DDBJ whole genome shotgun (WGS) entry which is preliminary data.</text>
</comment>
<keyword evidence="2" id="KW-1185">Reference proteome</keyword>
<dbReference type="NCBIfam" id="NF003818">
    <property type="entry name" value="PRK05409.1"/>
    <property type="match status" value="1"/>
</dbReference>
<dbReference type="EMBL" id="JAEDAH010000013">
    <property type="protein sequence ID" value="MCA6062558.1"/>
    <property type="molecule type" value="Genomic_DNA"/>
</dbReference>
<dbReference type="Proteomes" id="UP000714380">
    <property type="component" value="Unassembled WGS sequence"/>
</dbReference>
<proteinExistence type="predicted"/>
<accession>A0ABS7ZMX0</accession>
<evidence type="ECO:0000313" key="1">
    <source>
        <dbReference type="EMBL" id="MCA6062558.1"/>
    </source>
</evidence>
<evidence type="ECO:0000313" key="2">
    <source>
        <dbReference type="Proteomes" id="UP000714380"/>
    </source>
</evidence>
<dbReference type="PANTHER" id="PTHR42194">
    <property type="entry name" value="UPF0276 PROTEIN HI_1600"/>
    <property type="match status" value="1"/>
</dbReference>
<dbReference type="InterPro" id="IPR007801">
    <property type="entry name" value="MbnB/TglH/ChrH"/>
</dbReference>
<protein>
    <submittedName>
        <fullName evidence="1">DUF692 domain-containing protein</fullName>
    </submittedName>
</protein>
<dbReference type="RefSeq" id="WP_225671687.1">
    <property type="nucleotide sequence ID" value="NZ_JAEDAH010000013.1"/>
</dbReference>
<dbReference type="Pfam" id="PF05114">
    <property type="entry name" value="MbnB_TglH_ChrH"/>
    <property type="match status" value="1"/>
</dbReference>
<dbReference type="SUPFAM" id="SSF51658">
    <property type="entry name" value="Xylose isomerase-like"/>
    <property type="match status" value="1"/>
</dbReference>
<name>A0ABS7ZMX0_9GAMM</name>